<proteinExistence type="predicted"/>
<dbReference type="KEGG" id="slac:SKTS_27020"/>
<dbReference type="AlphaFoldDB" id="A0A6F8VFL3"/>
<dbReference type="Pfam" id="PF11333">
    <property type="entry name" value="DUF3135"/>
    <property type="match status" value="1"/>
</dbReference>
<name>A0A6F8VFL3_9PROT</name>
<dbReference type="InterPro" id="IPR021482">
    <property type="entry name" value="DUF3135"/>
</dbReference>
<dbReference type="Proteomes" id="UP000502260">
    <property type="component" value="Chromosome"/>
</dbReference>
<sequence length="114" mass="13726">MNFDFDKMMVLARENPQEFERQRHDLLEEVIESRADIKWAKAFQSRIDMERRKARTPLGCCIHLYSRMWDSFYNLDEQFQRLLTALDPRNGNKTPQAEETKSLPSAKILMFRKR</sequence>
<evidence type="ECO:0000313" key="2">
    <source>
        <dbReference type="Proteomes" id="UP000502260"/>
    </source>
</evidence>
<dbReference type="EMBL" id="AP022853">
    <property type="protein sequence ID" value="BCB27816.1"/>
    <property type="molecule type" value="Genomic_DNA"/>
</dbReference>
<organism evidence="1 2">
    <name type="scientific">Sulfurimicrobium lacus</name>
    <dbReference type="NCBI Taxonomy" id="2715678"/>
    <lineage>
        <taxon>Bacteria</taxon>
        <taxon>Pseudomonadati</taxon>
        <taxon>Pseudomonadota</taxon>
        <taxon>Betaproteobacteria</taxon>
        <taxon>Nitrosomonadales</taxon>
        <taxon>Sulfuricellaceae</taxon>
        <taxon>Sulfurimicrobium</taxon>
    </lineage>
</organism>
<dbReference type="RefSeq" id="WP_173066134.1">
    <property type="nucleotide sequence ID" value="NZ_AP022853.1"/>
</dbReference>
<gene>
    <name evidence="1" type="ORF">SKTS_27020</name>
</gene>
<accession>A0A6F8VFL3</accession>
<evidence type="ECO:0000313" key="1">
    <source>
        <dbReference type="EMBL" id="BCB27816.1"/>
    </source>
</evidence>
<reference evidence="2" key="1">
    <citation type="submission" date="2020-03" db="EMBL/GenBank/DDBJ databases">
        <title>Complete genome sequence of sulfur-oxidizing bacterium skT11.</title>
        <authorList>
            <person name="Kanda M."/>
            <person name="Kojima H."/>
            <person name="Fukui M."/>
        </authorList>
    </citation>
    <scope>NUCLEOTIDE SEQUENCE [LARGE SCALE GENOMIC DNA]</scope>
    <source>
        <strain evidence="2">skT11</strain>
    </source>
</reference>
<evidence type="ECO:0008006" key="3">
    <source>
        <dbReference type="Google" id="ProtNLM"/>
    </source>
</evidence>
<protein>
    <recommendedName>
        <fullName evidence="3">DUF3135 domain-containing protein</fullName>
    </recommendedName>
</protein>
<keyword evidence="2" id="KW-1185">Reference proteome</keyword>